<dbReference type="InterPro" id="IPR051083">
    <property type="entry name" value="GrpII_Intron_Splice-Mob/Def"/>
</dbReference>
<dbReference type="Pfam" id="PF08388">
    <property type="entry name" value="GIIM"/>
    <property type="match status" value="1"/>
</dbReference>
<organism evidence="11 12">
    <name type="scientific">Aromatoleum bremense</name>
    <dbReference type="NCBI Taxonomy" id="76115"/>
    <lineage>
        <taxon>Bacteria</taxon>
        <taxon>Pseudomonadati</taxon>
        <taxon>Pseudomonadota</taxon>
        <taxon>Betaproteobacteria</taxon>
        <taxon>Rhodocyclales</taxon>
        <taxon>Rhodocyclaceae</taxon>
        <taxon>Aromatoleum</taxon>
    </lineage>
</organism>
<evidence type="ECO:0000313" key="12">
    <source>
        <dbReference type="Proteomes" id="UP000633943"/>
    </source>
</evidence>
<comment type="catalytic activity">
    <reaction evidence="9">
        <text>DNA(n) + a 2'-deoxyribonucleoside 5'-triphosphate = DNA(n+1) + diphosphate</text>
        <dbReference type="Rhea" id="RHEA:22508"/>
        <dbReference type="Rhea" id="RHEA-COMP:17339"/>
        <dbReference type="Rhea" id="RHEA-COMP:17340"/>
        <dbReference type="ChEBI" id="CHEBI:33019"/>
        <dbReference type="ChEBI" id="CHEBI:61560"/>
        <dbReference type="ChEBI" id="CHEBI:173112"/>
        <dbReference type="EC" id="2.7.7.49"/>
    </reaction>
</comment>
<dbReference type="Pfam" id="PF00078">
    <property type="entry name" value="RVT_1"/>
    <property type="match status" value="1"/>
</dbReference>
<proteinExistence type="inferred from homology"/>
<accession>A0ABX1NUS8</accession>
<dbReference type="PANTHER" id="PTHR34047">
    <property type="entry name" value="NUCLEAR INTRON MATURASE 1, MITOCHONDRIAL-RELATED"/>
    <property type="match status" value="1"/>
</dbReference>
<evidence type="ECO:0000256" key="7">
    <source>
        <dbReference type="ARBA" id="ARBA00023118"/>
    </source>
</evidence>
<keyword evidence="12" id="KW-1185">Reference proteome</keyword>
<keyword evidence="2 11" id="KW-0808">Transferase</keyword>
<reference evidence="11 12" key="1">
    <citation type="submission" date="2019-12" db="EMBL/GenBank/DDBJ databases">
        <title>Comparative genomics gives insights into the taxonomy of the Azoarcus-Aromatoleum group and reveals separate origins of nif in the plant-associated Azoarcus and non-plant-associated Aromatoleum sub-groups.</title>
        <authorList>
            <person name="Lafos M."/>
            <person name="Maluk M."/>
            <person name="Batista M."/>
            <person name="Junghare M."/>
            <person name="Carmona M."/>
            <person name="Faoro H."/>
            <person name="Cruz L.M."/>
            <person name="Battistoni F."/>
            <person name="De Souza E."/>
            <person name="Pedrosa F."/>
            <person name="Chen W.-M."/>
            <person name="Poole P.S."/>
            <person name="Dixon R.A."/>
            <person name="James E.K."/>
        </authorList>
    </citation>
    <scope>NUCLEOTIDE SEQUENCE [LARGE SCALE GENOMIC DNA]</scope>
    <source>
        <strain evidence="11 12">PbN1</strain>
    </source>
</reference>
<keyword evidence="3 11" id="KW-0548">Nucleotidyltransferase</keyword>
<evidence type="ECO:0000313" key="11">
    <source>
        <dbReference type="EMBL" id="NMG15769.1"/>
    </source>
</evidence>
<evidence type="ECO:0000256" key="8">
    <source>
        <dbReference type="ARBA" id="ARBA00034120"/>
    </source>
</evidence>
<dbReference type="InterPro" id="IPR000123">
    <property type="entry name" value="Reverse_transcriptase_msDNA"/>
</dbReference>
<dbReference type="InterPro" id="IPR000477">
    <property type="entry name" value="RT_dom"/>
</dbReference>
<keyword evidence="6 11" id="KW-0695">RNA-directed DNA polymerase</keyword>
<dbReference type="CDD" id="cd01651">
    <property type="entry name" value="RT_G2_intron"/>
    <property type="match status" value="1"/>
</dbReference>
<protein>
    <recommendedName>
        <fullName evidence="1">RNA-directed DNA polymerase</fullName>
        <ecNumber evidence="1">2.7.7.49</ecNumber>
    </recommendedName>
</protein>
<dbReference type="PANTHER" id="PTHR34047:SF3">
    <property type="entry name" value="BLR2052 PROTEIN"/>
    <property type="match status" value="1"/>
</dbReference>
<evidence type="ECO:0000256" key="2">
    <source>
        <dbReference type="ARBA" id="ARBA00022679"/>
    </source>
</evidence>
<dbReference type="InterPro" id="IPR030931">
    <property type="entry name" value="Group_II_RT_mat"/>
</dbReference>
<evidence type="ECO:0000256" key="9">
    <source>
        <dbReference type="ARBA" id="ARBA00048173"/>
    </source>
</evidence>
<keyword evidence="5" id="KW-0460">Magnesium</keyword>
<comment type="similarity">
    <text evidence="8">Belongs to the bacterial reverse transcriptase family.</text>
</comment>
<dbReference type="SUPFAM" id="SSF56672">
    <property type="entry name" value="DNA/RNA polymerases"/>
    <property type="match status" value="1"/>
</dbReference>
<sequence length="416" mass="47654">MSATKPFAIDKWQVYEAYQAVKANAGSAGVDRQSIEAFEQDLKGNLYKIWNRMSSGSYFPPPVKAVAIPKKNGGVRILGVPTVADRVAQMVVKRVIEPELEARFLPDSYGYRPGRSALDAVAVTRQRCWQYPWVLEFDIKGLFDNIDHALLLRALGKHVKCEWAMLYIKRWLTAPLQHADGTLEERTKGTPQGGVVSPVLANLFLHYTFDVWITKHYPDNPWCRYADDGVVHCRTEQEALALRAALDARFAQCALTMHPDKTKVIYCKDGSRKGRYPNTQFDFLGYTFRARTVKNSKKNSLFVSFTPAVSSTAVTAMRQKTRKLNYRNRTDLSLADIARLHNPILRGWLEYYGKFCRSAMYPVLRHFNMTLRAWAMKKYRRLKGHKIRAARFLEGLAEKQAYLFVHWQRGMVGAFA</sequence>
<evidence type="ECO:0000256" key="6">
    <source>
        <dbReference type="ARBA" id="ARBA00022918"/>
    </source>
</evidence>
<keyword evidence="4" id="KW-0479">Metal-binding</keyword>
<comment type="caution">
    <text evidence="11">The sequence shown here is derived from an EMBL/GenBank/DDBJ whole genome shotgun (WGS) entry which is preliminary data.</text>
</comment>
<keyword evidence="7" id="KW-0051">Antiviral defense</keyword>
<evidence type="ECO:0000256" key="1">
    <source>
        <dbReference type="ARBA" id="ARBA00012493"/>
    </source>
</evidence>
<dbReference type="Proteomes" id="UP000633943">
    <property type="component" value="Unassembled WGS sequence"/>
</dbReference>
<evidence type="ECO:0000256" key="4">
    <source>
        <dbReference type="ARBA" id="ARBA00022723"/>
    </source>
</evidence>
<dbReference type="PROSITE" id="PS50878">
    <property type="entry name" value="RT_POL"/>
    <property type="match status" value="1"/>
</dbReference>
<dbReference type="NCBIfam" id="TIGR04416">
    <property type="entry name" value="group_II_RT_mat"/>
    <property type="match status" value="1"/>
</dbReference>
<dbReference type="PRINTS" id="PR00866">
    <property type="entry name" value="RNADNAPOLMS"/>
</dbReference>
<feature type="domain" description="Reverse transcriptase" evidence="10">
    <location>
        <begin position="49"/>
        <end position="288"/>
    </location>
</feature>
<dbReference type="RefSeq" id="WP_169202402.1">
    <property type="nucleotide sequence ID" value="NZ_CP059467.1"/>
</dbReference>
<dbReference type="GO" id="GO:0003964">
    <property type="term" value="F:RNA-directed DNA polymerase activity"/>
    <property type="evidence" value="ECO:0007669"/>
    <property type="project" value="UniProtKB-KW"/>
</dbReference>
<evidence type="ECO:0000259" key="10">
    <source>
        <dbReference type="PROSITE" id="PS50878"/>
    </source>
</evidence>
<dbReference type="EMBL" id="WTVP01000021">
    <property type="protein sequence ID" value="NMG15769.1"/>
    <property type="molecule type" value="Genomic_DNA"/>
</dbReference>
<evidence type="ECO:0000256" key="5">
    <source>
        <dbReference type="ARBA" id="ARBA00022842"/>
    </source>
</evidence>
<evidence type="ECO:0000256" key="3">
    <source>
        <dbReference type="ARBA" id="ARBA00022695"/>
    </source>
</evidence>
<dbReference type="InterPro" id="IPR013597">
    <property type="entry name" value="Mat_intron_G2"/>
</dbReference>
<dbReference type="InterPro" id="IPR043502">
    <property type="entry name" value="DNA/RNA_pol_sf"/>
</dbReference>
<name>A0ABX1NUS8_9RHOO</name>
<dbReference type="EC" id="2.7.7.49" evidence="1"/>
<gene>
    <name evidence="11" type="primary">ltrA</name>
    <name evidence="11" type="ORF">GPA24_09475</name>
</gene>